<keyword evidence="5" id="KW-1185">Reference proteome</keyword>
<feature type="region of interest" description="Disordered" evidence="2">
    <location>
        <begin position="100"/>
        <end position="149"/>
    </location>
</feature>
<dbReference type="InterPro" id="IPR000727">
    <property type="entry name" value="T_SNARE_dom"/>
</dbReference>
<evidence type="ECO:0000256" key="1">
    <source>
        <dbReference type="ARBA" id="ARBA00009480"/>
    </source>
</evidence>
<gene>
    <name evidence="4" type="primary">SNAP29</name>
    <name evidence="4" type="ORF">Ciccas_002042</name>
</gene>
<evidence type="ECO:0000313" key="4">
    <source>
        <dbReference type="EMBL" id="KAL3319297.1"/>
    </source>
</evidence>
<evidence type="ECO:0000313" key="5">
    <source>
        <dbReference type="Proteomes" id="UP001626550"/>
    </source>
</evidence>
<feature type="compositionally biased region" description="Polar residues" evidence="2">
    <location>
        <begin position="119"/>
        <end position="137"/>
    </location>
</feature>
<organism evidence="4 5">
    <name type="scientific">Cichlidogyrus casuarinus</name>
    <dbReference type="NCBI Taxonomy" id="1844966"/>
    <lineage>
        <taxon>Eukaryota</taxon>
        <taxon>Metazoa</taxon>
        <taxon>Spiralia</taxon>
        <taxon>Lophotrochozoa</taxon>
        <taxon>Platyhelminthes</taxon>
        <taxon>Monogenea</taxon>
        <taxon>Monopisthocotylea</taxon>
        <taxon>Dactylogyridea</taxon>
        <taxon>Ancyrocephalidae</taxon>
        <taxon>Cichlidogyrus</taxon>
    </lineage>
</organism>
<proteinExistence type="inferred from homology"/>
<feature type="compositionally biased region" description="Low complexity" evidence="2">
    <location>
        <begin position="100"/>
        <end position="109"/>
    </location>
</feature>
<dbReference type="PROSITE" id="PS50192">
    <property type="entry name" value="T_SNARE"/>
    <property type="match status" value="1"/>
</dbReference>
<name>A0ABD2QJD8_9PLAT</name>
<dbReference type="SUPFAM" id="SSF58038">
    <property type="entry name" value="SNARE fusion complex"/>
    <property type="match status" value="2"/>
</dbReference>
<comment type="caution">
    <text evidence="4">The sequence shown here is derived from an EMBL/GenBank/DDBJ whole genome shotgun (WGS) entry which is preliminary data.</text>
</comment>
<dbReference type="Gene3D" id="1.20.5.110">
    <property type="match status" value="2"/>
</dbReference>
<evidence type="ECO:0000259" key="3">
    <source>
        <dbReference type="PROSITE" id="PS50192"/>
    </source>
</evidence>
<dbReference type="SMART" id="SM00397">
    <property type="entry name" value="t_SNARE"/>
    <property type="match status" value="2"/>
</dbReference>
<feature type="domain" description="T-SNARE coiled-coil homology" evidence="3">
    <location>
        <begin position="147"/>
        <end position="209"/>
    </location>
</feature>
<dbReference type="EMBL" id="JBJKFK010000149">
    <property type="protein sequence ID" value="KAL3319297.1"/>
    <property type="molecule type" value="Genomic_DNA"/>
</dbReference>
<protein>
    <submittedName>
        <fullName evidence="4">Synaptosomal-associated protein</fullName>
    </submittedName>
</protein>
<dbReference type="AlphaFoldDB" id="A0ABD2QJD8"/>
<sequence length="212" mass="23704">MSNPFDEPERDFNHLAAYRNQHVQNQINSSQDATLESSRRALQILAQTEQTGAQTSNELATQGEKLARGEDRLEEIAEMQKNASQSIQILKSFTSFFFSRTPKPTATTTTRREEAPPTSISLQCSASNPALQQQQKDFSGAGPASKDARRAEFDSNLNQMGAILSNISNMSQAMNQELKVQNNRLDRMNDKTEHLDSVTRSQTEALNKLLKK</sequence>
<dbReference type="Proteomes" id="UP001626550">
    <property type="component" value="Unassembled WGS sequence"/>
</dbReference>
<reference evidence="4 5" key="1">
    <citation type="submission" date="2024-11" db="EMBL/GenBank/DDBJ databases">
        <title>Adaptive evolution of stress response genes in parasites aligns with host niche diversity.</title>
        <authorList>
            <person name="Hahn C."/>
            <person name="Resl P."/>
        </authorList>
    </citation>
    <scope>NUCLEOTIDE SEQUENCE [LARGE SCALE GENOMIC DNA]</scope>
    <source>
        <strain evidence="4">EGGRZ-B1_66</strain>
        <tissue evidence="4">Body</tissue>
    </source>
</reference>
<dbReference type="PANTHER" id="PTHR19305">
    <property type="entry name" value="SYNAPTOSOMAL ASSOCIATED PROTEIN"/>
    <property type="match status" value="1"/>
</dbReference>
<dbReference type="PANTHER" id="PTHR19305:SF9">
    <property type="entry name" value="SYNAPTOSOMAL-ASSOCIATED PROTEIN 29"/>
    <property type="match status" value="1"/>
</dbReference>
<evidence type="ECO:0000256" key="2">
    <source>
        <dbReference type="SAM" id="MobiDB-lite"/>
    </source>
</evidence>
<accession>A0ABD2QJD8</accession>
<comment type="similarity">
    <text evidence="1">Belongs to the SNAP-25 family.</text>
</comment>